<evidence type="ECO:0000256" key="2">
    <source>
        <dbReference type="ARBA" id="ARBA00022448"/>
    </source>
</evidence>
<accession>A0A0F6QZK1</accession>
<dbReference type="PANTHER" id="PTHR42718">
    <property type="entry name" value="MAJOR FACILITATOR SUPERFAMILY MULTIDRUG TRANSPORTER MFSC"/>
    <property type="match status" value="1"/>
</dbReference>
<dbReference type="InterPro" id="IPR011701">
    <property type="entry name" value="MFS"/>
</dbReference>
<evidence type="ECO:0000256" key="1">
    <source>
        <dbReference type="ARBA" id="ARBA00004651"/>
    </source>
</evidence>
<keyword evidence="10" id="KW-1185">Reference proteome</keyword>
<dbReference type="AlphaFoldDB" id="A0A0F6QZK1"/>
<keyword evidence="4 7" id="KW-0812">Transmembrane</keyword>
<dbReference type="RefSeq" id="WP_046438910.1">
    <property type="nucleotide sequence ID" value="NZ_CP011312.1"/>
</dbReference>
<feature type="transmembrane region" description="Helical" evidence="7">
    <location>
        <begin position="46"/>
        <end position="66"/>
    </location>
</feature>
<dbReference type="STRING" id="35755.UL82_02755"/>
<feature type="transmembrane region" description="Helical" evidence="7">
    <location>
        <begin position="223"/>
        <end position="245"/>
    </location>
</feature>
<comment type="subcellular location">
    <subcellularLocation>
        <location evidence="1">Cell membrane</location>
        <topology evidence="1">Multi-pass membrane protein</topology>
    </subcellularLocation>
</comment>
<dbReference type="HOGENOM" id="CLU_000960_28_2_11"/>
<dbReference type="Gene3D" id="1.20.1720.10">
    <property type="entry name" value="Multidrug resistance protein D"/>
    <property type="match status" value="1"/>
</dbReference>
<dbReference type="GO" id="GO:0005886">
    <property type="term" value="C:plasma membrane"/>
    <property type="evidence" value="ECO:0007669"/>
    <property type="project" value="UniProtKB-SubCell"/>
</dbReference>
<dbReference type="Proteomes" id="UP000033457">
    <property type="component" value="Chromosome"/>
</dbReference>
<reference evidence="9 10" key="1">
    <citation type="journal article" date="2015" name="Genome Announc.">
        <title>Complete Genome Sequence of Corynebacterium kutscheri DSM 20755, a Corynebacterial Type Strain with Remarkably Low G+C Content of Chromosomal DNA.</title>
        <authorList>
            <person name="Ruckert C."/>
            <person name="Albersmeier A."/>
            <person name="Winkler A."/>
            <person name="Tauch A."/>
        </authorList>
    </citation>
    <scope>NUCLEOTIDE SEQUENCE [LARGE SCALE GENOMIC DNA]</scope>
    <source>
        <strain evidence="9 10">DSM 20755</strain>
    </source>
</reference>
<feature type="transmembrane region" description="Helical" evidence="7">
    <location>
        <begin position="403"/>
        <end position="423"/>
    </location>
</feature>
<dbReference type="InterPro" id="IPR036259">
    <property type="entry name" value="MFS_trans_sf"/>
</dbReference>
<dbReference type="SUPFAM" id="SSF103473">
    <property type="entry name" value="MFS general substrate transporter"/>
    <property type="match status" value="1"/>
</dbReference>
<feature type="domain" description="Major facilitator superfamily (MFS) profile" evidence="8">
    <location>
        <begin position="12"/>
        <end position="479"/>
    </location>
</feature>
<feature type="transmembrane region" description="Helical" evidence="7">
    <location>
        <begin position="265"/>
        <end position="283"/>
    </location>
</feature>
<protein>
    <submittedName>
        <fullName evidence="9">Major Facilitator Superfamily transporter</fullName>
    </submittedName>
</protein>
<dbReference type="CDD" id="cd17321">
    <property type="entry name" value="MFS_MMR_MDR_like"/>
    <property type="match status" value="1"/>
</dbReference>
<dbReference type="Pfam" id="PF07690">
    <property type="entry name" value="MFS_1"/>
    <property type="match status" value="2"/>
</dbReference>
<feature type="transmembrane region" description="Helical" evidence="7">
    <location>
        <begin position="103"/>
        <end position="124"/>
    </location>
</feature>
<keyword evidence="5 7" id="KW-1133">Transmembrane helix</keyword>
<feature type="transmembrane region" description="Helical" evidence="7">
    <location>
        <begin position="358"/>
        <end position="382"/>
    </location>
</feature>
<dbReference type="EMBL" id="CP011312">
    <property type="protein sequence ID" value="AKE40775.1"/>
    <property type="molecule type" value="Genomic_DNA"/>
</dbReference>
<feature type="transmembrane region" description="Helical" evidence="7">
    <location>
        <begin position="136"/>
        <end position="158"/>
    </location>
</feature>
<evidence type="ECO:0000256" key="4">
    <source>
        <dbReference type="ARBA" id="ARBA00022692"/>
    </source>
</evidence>
<dbReference type="InterPro" id="IPR020846">
    <property type="entry name" value="MFS_dom"/>
</dbReference>
<evidence type="ECO:0000256" key="6">
    <source>
        <dbReference type="ARBA" id="ARBA00023136"/>
    </source>
</evidence>
<evidence type="ECO:0000256" key="7">
    <source>
        <dbReference type="SAM" id="Phobius"/>
    </source>
</evidence>
<keyword evidence="6 7" id="KW-0472">Membrane</keyword>
<dbReference type="PROSITE" id="PS50850">
    <property type="entry name" value="MFS"/>
    <property type="match status" value="1"/>
</dbReference>
<feature type="transmembrane region" description="Helical" evidence="7">
    <location>
        <begin position="332"/>
        <end position="352"/>
    </location>
</feature>
<gene>
    <name evidence="9" type="ORF">UL82_02755</name>
</gene>
<evidence type="ECO:0000313" key="10">
    <source>
        <dbReference type="Proteomes" id="UP000033457"/>
    </source>
</evidence>
<evidence type="ECO:0000259" key="8">
    <source>
        <dbReference type="PROSITE" id="PS50850"/>
    </source>
</evidence>
<dbReference type="PANTHER" id="PTHR42718:SF47">
    <property type="entry name" value="METHYL VIOLOGEN RESISTANCE PROTEIN SMVA"/>
    <property type="match status" value="1"/>
</dbReference>
<evidence type="ECO:0000313" key="9">
    <source>
        <dbReference type="EMBL" id="AKE40775.1"/>
    </source>
</evidence>
<feature type="transmembrane region" description="Helical" evidence="7">
    <location>
        <begin position="303"/>
        <end position="320"/>
    </location>
</feature>
<evidence type="ECO:0000256" key="3">
    <source>
        <dbReference type="ARBA" id="ARBA00022475"/>
    </source>
</evidence>
<feature type="transmembrane region" description="Helical" evidence="7">
    <location>
        <begin position="452"/>
        <end position="476"/>
    </location>
</feature>
<feature type="transmembrane region" description="Helical" evidence="7">
    <location>
        <begin position="164"/>
        <end position="186"/>
    </location>
</feature>
<sequence>MNQPTKAQRWSFLFVISLGLLMIGLDNSILYTALPTLRHELHTTELEGLWIINAYPLVLAGLLLGTGTLGDKIGHRRMFEIGLVLFGLASLAAAFAPNATALIAARGALGAGAATMMPATLALLRTTFKDVRERNTAIGVWGSVATIGAAAGPVVGGFLLEHYYWGSVFMINVPIVIITLIASYFLAPNNRANPEKHWDFISSLYAMFAMMGMVIVIKELVHQPINSLVLGIATAIMAIGSILFIHRQHRLDEPLLAFDIFKNRIFVAGVVAACLGMFCLTGVELITTQRFQESAGFSPLEAGLITGAMAISAFPASLLGGANLHRWGFRPLISGGFAVISLGLPAGIWALSNNHVEIFVIAFMATGFGAGLLMSVASTAIIGSAPAHRTGMASAVEEVSFEFGTLISVALMGSLISGFYALFAPAEISDSYTTGFTHPLLADAAHQAFDNAYYTTIGVGTIVAIIGTIVTAILLAGNPKETKYAHE</sequence>
<dbReference type="Gene3D" id="1.20.1250.20">
    <property type="entry name" value="MFS general substrate transporter like domains"/>
    <property type="match status" value="1"/>
</dbReference>
<evidence type="ECO:0000256" key="5">
    <source>
        <dbReference type="ARBA" id="ARBA00022989"/>
    </source>
</evidence>
<feature type="transmembrane region" description="Helical" evidence="7">
    <location>
        <begin position="12"/>
        <end position="34"/>
    </location>
</feature>
<dbReference type="KEGG" id="cku:UL82_02755"/>
<dbReference type="GO" id="GO:0022857">
    <property type="term" value="F:transmembrane transporter activity"/>
    <property type="evidence" value="ECO:0007669"/>
    <property type="project" value="InterPro"/>
</dbReference>
<organism evidence="9 10">
    <name type="scientific">Corynebacterium kutscheri</name>
    <dbReference type="NCBI Taxonomy" id="35755"/>
    <lineage>
        <taxon>Bacteria</taxon>
        <taxon>Bacillati</taxon>
        <taxon>Actinomycetota</taxon>
        <taxon>Actinomycetes</taxon>
        <taxon>Mycobacteriales</taxon>
        <taxon>Corynebacteriaceae</taxon>
        <taxon>Corynebacterium</taxon>
    </lineage>
</organism>
<name>A0A0F6QZK1_9CORY</name>
<keyword evidence="3" id="KW-1003">Cell membrane</keyword>
<feature type="transmembrane region" description="Helical" evidence="7">
    <location>
        <begin position="198"/>
        <end position="217"/>
    </location>
</feature>
<feature type="transmembrane region" description="Helical" evidence="7">
    <location>
        <begin position="78"/>
        <end position="97"/>
    </location>
</feature>
<keyword evidence="2" id="KW-0813">Transport</keyword>
<proteinExistence type="predicted"/>